<feature type="region of interest" description="Disordered" evidence="1">
    <location>
        <begin position="526"/>
        <end position="557"/>
    </location>
</feature>
<evidence type="ECO:0000313" key="2">
    <source>
        <dbReference type="EMBL" id="QBR89110.1"/>
    </source>
</evidence>
<feature type="region of interest" description="Disordered" evidence="1">
    <location>
        <begin position="148"/>
        <end position="185"/>
    </location>
</feature>
<dbReference type="Proteomes" id="UP000295748">
    <property type="component" value="Chromosome"/>
</dbReference>
<evidence type="ECO:0000313" key="3">
    <source>
        <dbReference type="Proteomes" id="UP000295748"/>
    </source>
</evidence>
<name>A0ABX5SV31_9MICO</name>
<feature type="compositionally biased region" description="Basic and acidic residues" evidence="1">
    <location>
        <begin position="156"/>
        <end position="169"/>
    </location>
</feature>
<reference evidence="2 3" key="1">
    <citation type="submission" date="2019-03" db="EMBL/GenBank/DDBJ databases">
        <authorList>
            <person name="Dong K."/>
        </authorList>
    </citation>
    <scope>NUCLEOTIDE SEQUENCE [LARGE SCALE GENOMIC DNA]</scope>
    <source>
        <strain evidence="3">dk512</strain>
    </source>
</reference>
<proteinExistence type="predicted"/>
<dbReference type="RefSeq" id="WP_135067288.1">
    <property type="nucleotide sequence ID" value="NZ_CP038266.1"/>
</dbReference>
<protein>
    <recommendedName>
        <fullName evidence="4">Baseplate protein J-like domain-containing protein</fullName>
    </recommendedName>
</protein>
<accession>A0ABX5SV31</accession>
<evidence type="ECO:0008006" key="4">
    <source>
        <dbReference type="Google" id="ProtNLM"/>
    </source>
</evidence>
<evidence type="ECO:0000256" key="1">
    <source>
        <dbReference type="SAM" id="MobiDB-lite"/>
    </source>
</evidence>
<keyword evidence="3" id="KW-1185">Reference proteome</keyword>
<organism evidence="2 3">
    <name type="scientific">Microbacterium wangchenii</name>
    <dbReference type="NCBI Taxonomy" id="2541726"/>
    <lineage>
        <taxon>Bacteria</taxon>
        <taxon>Bacillati</taxon>
        <taxon>Actinomycetota</taxon>
        <taxon>Actinomycetes</taxon>
        <taxon>Micrococcales</taxon>
        <taxon>Microbacteriaceae</taxon>
        <taxon>Microbacterium</taxon>
    </lineage>
</organism>
<sequence length="1616" mass="173315">MNTEIFTVLALPRAWVEGVGPHVSLFVAPRLVPDAAGGATLADFTCFPDWVGALTHPDTTIVLRNQNGPLDARASLTTAAAALWAAVFPAATPVAGPAAPDFSGRQWRSFDAAAVQEIGRALTMQATLISPTDPPLPSALPTTRHMNRLMPMQPSHDPKPSREELERLRAPRPYRRGQPDDRDQILRDLNTDIRREFPDEAELTARFDALLAGSLTAQEQAVAAASGFDRGLLQLHLARRYYERPESQGAYAEHPTVTPTPLGPREQEFHERLAMVGDHRELMRMLGLVVDLEVDDLTALSKSTVLSATITVPTLPPDACRSPRVQVHAARDGALLTVPASDQWQDGALALGGPTFTVLDLEADGTALKAERYLWSLPRLARIEANGAPGSAAPPALRASGFTVARRRRAIDTQERMSRQTALGASIDLGTGVGGLASLSAEEVTRGFRVEVWDDTAKRWASLHRRRTVFEIKGHEPVTIPETLGYLQGTTAHETPGVPDPPVHVHEALFGWEGWSLSAPRPGAGIRNEPAAGEGQAGYEEQPYRPGGFDEPDADPRHVPSHVLGASHTVLPGSLPVLRFGRDYAFRAWQVDLAGNSRVQPARPPRDRGAVLGRVLADRVLGAEAQRRAERIGGGSFGPVATALRTAAVSAISTGRSAASTTSPTGTATALRSLLPDPVADEVNRRIATRRLGVGVRGDLTAQNAAPSRRAMVTAAIHDAVTRAPRTPLATSLASAELPRYRDLLLDHLGRIGDLAPAVVGRALATVTPLRPYLRWDPAPAPAIVPTGVYSEGESLRVLVIRSGVTQDAATGELTVTPPADYLASVQATHPATAGAFSAAARRHLAPPKTSQLQAEQHGAFDRIVTGPDGPRRALAAALRENGAFSDLDIADLDTPLGRIPVDPPPRIVVQPGVDPADVLTLPLAHPGDPIPGGQFVANPGARIPLPYLPDSIVRGISVQFPEAGLDRALTSPFEFEGFTVDFAVSDRGWPDVSTLSLTLEGADRLGATADAASLAFRLPPGDLQRFRLSSALDRARLEHLGVWRTLDPTIRADRAVREAVADGLLWAFTPAEDVLLVHAVPRPLERPDATALTPIRALGATSCVLFGALDVHGPSTAQVTMNAEWEDVSDDPAVDDDLAAGTVAGTRRAAASAVAFTTPIRPDEDIAILTAEDATVPIPMLGTLSLHRAMHEFGDTRHRRVRYRAVASTRFREYFAPELLEGEPGTEAGSVVGHAVELSVPSTARPAPPVIHSVLPLFRWSHSDPNAPGDAAEPAGEHRLAEEPEQPMAIRHRRRAGVRIYLERPWYTSGEGELLGVLFALGAKDDLPGPPPAPGDGPDLLGSGYPYVSKWGQDPIWTGNTMPLRPLTLIDVEELMPFLGFDEHGPARPVTAQVTLPLPATKDVPATDVVVLGYRPRFNPDRGLWYVDVAVDPRGAFWPFVRLAVARYQPDSVPGAHLSDPVQADFVQLPPERTTTVSRPDATHVRVAVSGTTATGTAGAPSRPVPVPGGDLNRYLVARLQRADAAVPGDLGWRNERIVELVRAGSGEVAAQWAWAADIESPESIPLSTPTDRPATWRVVVEEWERFEGDPDGDPNDDGPGRWEQRLVFADEVYL</sequence>
<gene>
    <name evidence="2" type="ORF">E4K62_10695</name>
</gene>
<dbReference type="EMBL" id="CP038266">
    <property type="protein sequence ID" value="QBR89110.1"/>
    <property type="molecule type" value="Genomic_DNA"/>
</dbReference>